<dbReference type="PATRIC" id="fig|632773.3.peg.2666"/>
<accession>A0A1D7QY04</accession>
<name>A0A1D7QY04_9BACI</name>
<evidence type="ECO:0000313" key="2">
    <source>
        <dbReference type="Proteomes" id="UP000094463"/>
    </source>
</evidence>
<reference evidence="1 2" key="1">
    <citation type="submission" date="2015-08" db="EMBL/GenBank/DDBJ databases">
        <title>The complete genome sequence of Bacillus beveridgei MLTeJB.</title>
        <authorList>
            <person name="Hanson T.E."/>
            <person name="Mesa C."/>
            <person name="Basesman S.M."/>
            <person name="Oremland R.S."/>
        </authorList>
    </citation>
    <scope>NUCLEOTIDE SEQUENCE [LARGE SCALE GENOMIC DNA]</scope>
    <source>
        <strain evidence="1 2">MLTeJB</strain>
    </source>
</reference>
<evidence type="ECO:0000313" key="1">
    <source>
        <dbReference type="EMBL" id="AOM83884.1"/>
    </source>
</evidence>
<organism evidence="1 2">
    <name type="scientific">Salisediminibacterium beveridgei</name>
    <dbReference type="NCBI Taxonomy" id="632773"/>
    <lineage>
        <taxon>Bacteria</taxon>
        <taxon>Bacillati</taxon>
        <taxon>Bacillota</taxon>
        <taxon>Bacilli</taxon>
        <taxon>Bacillales</taxon>
        <taxon>Bacillaceae</taxon>
        <taxon>Salisediminibacterium</taxon>
    </lineage>
</organism>
<gene>
    <name evidence="1" type="ORF">BBEV_2545</name>
</gene>
<dbReference type="EMBL" id="CP012502">
    <property type="protein sequence ID" value="AOM83884.1"/>
    <property type="molecule type" value="Genomic_DNA"/>
</dbReference>
<sequence length="105" mass="12489">MKDYTKFFEVTERPKRSKKIIPKEDVVRDTVRNYGYFALLSNEVKEPFEALSLYRSMDIVEKAFGNLKDRLNFRRMQVSYELSLNGKLFAEFIALIYLSCVKKKM</sequence>
<proteinExistence type="predicted"/>
<dbReference type="RefSeq" id="WP_069365821.1">
    <property type="nucleotide sequence ID" value="NZ_CP012502.1"/>
</dbReference>
<dbReference type="KEGG" id="bbev:BBEV_2545"/>
<protein>
    <submittedName>
        <fullName evidence="1">Transposase, IS4</fullName>
    </submittedName>
</protein>
<keyword evidence="2" id="KW-1185">Reference proteome</keyword>
<dbReference type="Proteomes" id="UP000094463">
    <property type="component" value="Chromosome"/>
</dbReference>
<dbReference type="AlphaFoldDB" id="A0A1D7QY04"/>